<feature type="transmembrane region" description="Helical" evidence="1">
    <location>
        <begin position="86"/>
        <end position="103"/>
    </location>
</feature>
<keyword evidence="1" id="KW-1133">Transmembrane helix</keyword>
<evidence type="ECO:0000313" key="3">
    <source>
        <dbReference type="Proteomes" id="UP000291151"/>
    </source>
</evidence>
<organism evidence="2 3">
    <name type="scientific">Ureibacillus thermophilus</name>
    <dbReference type="NCBI Taxonomy" id="367743"/>
    <lineage>
        <taxon>Bacteria</taxon>
        <taxon>Bacillati</taxon>
        <taxon>Bacillota</taxon>
        <taxon>Bacilli</taxon>
        <taxon>Bacillales</taxon>
        <taxon>Caryophanaceae</taxon>
        <taxon>Ureibacillus</taxon>
    </lineage>
</organism>
<gene>
    <name evidence="2" type="ORF">DKZ56_03965</name>
</gene>
<name>A0A4P6UQ37_9BACL</name>
<keyword evidence="1" id="KW-0812">Transmembrane</keyword>
<dbReference type="Proteomes" id="UP000291151">
    <property type="component" value="Chromosome"/>
</dbReference>
<proteinExistence type="predicted"/>
<feature type="transmembrane region" description="Helical" evidence="1">
    <location>
        <begin position="37"/>
        <end position="55"/>
    </location>
</feature>
<protein>
    <submittedName>
        <fullName evidence="2">Uncharacterized protein</fullName>
    </submittedName>
</protein>
<reference evidence="2 3" key="1">
    <citation type="submission" date="2019-02" db="EMBL/GenBank/DDBJ databases">
        <title>Ureibacillus thermophilus.</title>
        <authorList>
            <person name="Sunny J.S."/>
            <person name="Natarajan A."/>
            <person name="Saleena L.M."/>
        </authorList>
    </citation>
    <scope>NUCLEOTIDE SEQUENCE [LARGE SCALE GENOMIC DNA]</scope>
    <source>
        <strain evidence="2 3">LM102</strain>
    </source>
</reference>
<dbReference type="AlphaFoldDB" id="A0A4P6UQ37"/>
<feature type="transmembrane region" description="Helical" evidence="1">
    <location>
        <begin position="61"/>
        <end position="79"/>
    </location>
</feature>
<keyword evidence="3" id="KW-1185">Reference proteome</keyword>
<evidence type="ECO:0000256" key="1">
    <source>
        <dbReference type="SAM" id="Phobius"/>
    </source>
</evidence>
<keyword evidence="1" id="KW-0472">Membrane</keyword>
<evidence type="ECO:0000313" key="2">
    <source>
        <dbReference type="EMBL" id="QBK25084.1"/>
    </source>
</evidence>
<accession>A0A4P6UQ37</accession>
<feature type="transmembrane region" description="Helical" evidence="1">
    <location>
        <begin position="6"/>
        <end position="25"/>
    </location>
</feature>
<dbReference type="RefSeq" id="WP_208651445.1">
    <property type="nucleotide sequence ID" value="NZ_CP036528.1"/>
</dbReference>
<sequence length="119" mass="13104">MEMAGSIIGIASAVATLVFWGIFSFDNPYQAPNSEVVGNLFVAAVIPAAFVVIGQFLKPKWFVFVAFLSSLPIGVYFLLSSGIIRCFSLVSVGYFISFLFIIINENREKSFHPIKSNIK</sequence>
<dbReference type="KEGG" id="uth:DKZ56_03965"/>
<dbReference type="EMBL" id="CP036528">
    <property type="protein sequence ID" value="QBK25084.1"/>
    <property type="molecule type" value="Genomic_DNA"/>
</dbReference>